<keyword evidence="4 5" id="KW-0472">Membrane</keyword>
<feature type="transmembrane region" description="Helical" evidence="5">
    <location>
        <begin position="189"/>
        <end position="213"/>
    </location>
</feature>
<dbReference type="AlphaFoldDB" id="A0A6S6TNZ5"/>
<comment type="subcellular location">
    <subcellularLocation>
        <location evidence="1">Membrane</location>
        <topology evidence="1">Multi-pass membrane protein</topology>
    </subcellularLocation>
</comment>
<keyword evidence="2 5" id="KW-0812">Transmembrane</keyword>
<dbReference type="InterPro" id="IPR059112">
    <property type="entry name" value="CysZ/EI24"/>
</dbReference>
<accession>A0A6S6TNZ5</accession>
<organism evidence="6">
    <name type="scientific">uncultured Sulfurovum sp</name>
    <dbReference type="NCBI Taxonomy" id="269237"/>
    <lineage>
        <taxon>Bacteria</taxon>
        <taxon>Pseudomonadati</taxon>
        <taxon>Campylobacterota</taxon>
        <taxon>Epsilonproteobacteria</taxon>
        <taxon>Campylobacterales</taxon>
        <taxon>Sulfurovaceae</taxon>
        <taxon>Sulfurovum</taxon>
        <taxon>environmental samples</taxon>
    </lineage>
</organism>
<gene>
    <name evidence="6" type="ORF">HELGO_WM1247</name>
</gene>
<evidence type="ECO:0000313" key="6">
    <source>
        <dbReference type="EMBL" id="CAA6816696.1"/>
    </source>
</evidence>
<proteinExistence type="predicted"/>
<protein>
    <recommendedName>
        <fullName evidence="7">Transmembrane protein</fullName>
    </recommendedName>
</protein>
<evidence type="ECO:0000256" key="1">
    <source>
        <dbReference type="ARBA" id="ARBA00004141"/>
    </source>
</evidence>
<evidence type="ECO:0000256" key="3">
    <source>
        <dbReference type="ARBA" id="ARBA00022989"/>
    </source>
</evidence>
<evidence type="ECO:0008006" key="7">
    <source>
        <dbReference type="Google" id="ProtNLM"/>
    </source>
</evidence>
<evidence type="ECO:0000256" key="5">
    <source>
        <dbReference type="SAM" id="Phobius"/>
    </source>
</evidence>
<feature type="transmembrane region" description="Helical" evidence="5">
    <location>
        <begin position="12"/>
        <end position="40"/>
    </location>
</feature>
<keyword evidence="3 5" id="KW-1133">Transmembrane helix</keyword>
<sequence>MINTIKKSLTDSLSPMVLIFILKIGLASIAIWSTILWYFWDFFSGFVTSYLTWIPWDWAQDSVSYVAAPFIGYTLIIITISILTSLYSETLLIALAKKHYPEKKVIGSPSIRGSIFATLKSAFIFAFLFMILWPTIFIPLVGQVIMLYLWSILLKAPTVHDVGGLFISNKKELKIKRKKSTLIAMTASLFNYIPLLNLFAPIFAQIMFLHHILGKK</sequence>
<feature type="transmembrane region" description="Helical" evidence="5">
    <location>
        <begin position="70"/>
        <end position="96"/>
    </location>
</feature>
<evidence type="ECO:0000256" key="4">
    <source>
        <dbReference type="ARBA" id="ARBA00023136"/>
    </source>
</evidence>
<name>A0A6S6TNZ5_9BACT</name>
<feature type="transmembrane region" description="Helical" evidence="5">
    <location>
        <begin position="147"/>
        <end position="168"/>
    </location>
</feature>
<reference evidence="6" key="1">
    <citation type="submission" date="2020-01" db="EMBL/GenBank/DDBJ databases">
        <authorList>
            <person name="Meier V. D."/>
            <person name="Meier V D."/>
        </authorList>
    </citation>
    <scope>NUCLEOTIDE SEQUENCE</scope>
    <source>
        <strain evidence="6">HLG_WM_MAG_06</strain>
    </source>
</reference>
<dbReference type="Pfam" id="PF07264">
    <property type="entry name" value="EI24"/>
    <property type="match status" value="1"/>
</dbReference>
<feature type="transmembrane region" description="Helical" evidence="5">
    <location>
        <begin position="117"/>
        <end position="141"/>
    </location>
</feature>
<evidence type="ECO:0000256" key="2">
    <source>
        <dbReference type="ARBA" id="ARBA00022692"/>
    </source>
</evidence>
<dbReference type="EMBL" id="CACVAP010000086">
    <property type="protein sequence ID" value="CAA6816696.1"/>
    <property type="molecule type" value="Genomic_DNA"/>
</dbReference>